<evidence type="ECO:0000313" key="1">
    <source>
        <dbReference type="EMBL" id="KTD68646.1"/>
    </source>
</evidence>
<comment type="caution">
    <text evidence="1">The sequence shown here is derived from an EMBL/GenBank/DDBJ whole genome shotgun (WGS) entry which is preliminary data.</text>
</comment>
<sequence>MYGCMDVWMYGCMDVWMYGCMEIVLRSRLLMNNSGYIADLCLKFRFWVLDLICNGAHFFISENEKDIIY</sequence>
<dbReference type="Proteomes" id="UP000054926">
    <property type="component" value="Unassembled WGS sequence"/>
</dbReference>
<protein>
    <submittedName>
        <fullName evidence="1">Uncharacterized protein</fullName>
    </submittedName>
</protein>
<name>A0A0W0ZIN3_9GAMM</name>
<gene>
    <name evidence="1" type="ORF">Lste_1804</name>
</gene>
<dbReference type="AlphaFoldDB" id="A0A0W0ZIN3"/>
<dbReference type="EMBL" id="LNYY01000019">
    <property type="protein sequence ID" value="KTD68646.1"/>
    <property type="molecule type" value="Genomic_DNA"/>
</dbReference>
<proteinExistence type="predicted"/>
<accession>A0A0W0ZIN3</accession>
<reference evidence="1 2" key="1">
    <citation type="submission" date="2015-11" db="EMBL/GenBank/DDBJ databases">
        <title>Genomic analysis of 38 Legionella species identifies large and diverse effector repertoires.</title>
        <authorList>
            <person name="Burstein D."/>
            <person name="Amaro F."/>
            <person name="Zusman T."/>
            <person name="Lifshitz Z."/>
            <person name="Cohen O."/>
            <person name="Gilbert J.A."/>
            <person name="Pupko T."/>
            <person name="Shuman H.A."/>
            <person name="Segal G."/>
        </authorList>
    </citation>
    <scope>NUCLEOTIDE SEQUENCE [LARGE SCALE GENOMIC DNA]</scope>
    <source>
        <strain evidence="1 2">IMVS3376</strain>
    </source>
</reference>
<evidence type="ECO:0000313" key="2">
    <source>
        <dbReference type="Proteomes" id="UP000054926"/>
    </source>
</evidence>
<organism evidence="1 2">
    <name type="scientific">Legionella steelei</name>
    <dbReference type="NCBI Taxonomy" id="947033"/>
    <lineage>
        <taxon>Bacteria</taxon>
        <taxon>Pseudomonadati</taxon>
        <taxon>Pseudomonadota</taxon>
        <taxon>Gammaproteobacteria</taxon>
        <taxon>Legionellales</taxon>
        <taxon>Legionellaceae</taxon>
        <taxon>Legionella</taxon>
    </lineage>
</organism>
<keyword evidence="2" id="KW-1185">Reference proteome</keyword>